<protein>
    <submittedName>
        <fullName evidence="2">Uncharacterized protein</fullName>
    </submittedName>
</protein>
<dbReference type="Proteomes" id="UP000006757">
    <property type="component" value="Unassembled WGS sequence"/>
</dbReference>
<keyword evidence="3" id="KW-1185">Reference proteome</keyword>
<name>K1VVJ0_TRIAC</name>
<dbReference type="InParanoid" id="K1VVJ0"/>
<dbReference type="HOGENOM" id="CLU_1016316_0_0_1"/>
<evidence type="ECO:0000313" key="3">
    <source>
        <dbReference type="Proteomes" id="UP000006757"/>
    </source>
</evidence>
<comment type="caution">
    <text evidence="2">The sequence shown here is derived from an EMBL/GenBank/DDBJ whole genome shotgun (WGS) entry which is preliminary data.</text>
</comment>
<feature type="region of interest" description="Disordered" evidence="1">
    <location>
        <begin position="99"/>
        <end position="122"/>
    </location>
</feature>
<reference evidence="2 3" key="1">
    <citation type="journal article" date="2012" name="Eukaryot. Cell">
        <title>Genome sequence of the Trichosporon asahii environmental strain CBS 8904.</title>
        <authorList>
            <person name="Yang R.Y."/>
            <person name="Li H.T."/>
            <person name="Zhu H."/>
            <person name="Zhou G.P."/>
            <person name="Wang M."/>
            <person name="Wang L."/>
        </authorList>
    </citation>
    <scope>NUCLEOTIDE SEQUENCE [LARGE SCALE GENOMIC DNA]</scope>
    <source>
        <strain evidence="2 3">CBS 8904</strain>
    </source>
</reference>
<organism evidence="2 3">
    <name type="scientific">Trichosporon asahii var. asahii (strain CBS 8904)</name>
    <name type="common">Yeast</name>
    <dbReference type="NCBI Taxonomy" id="1220162"/>
    <lineage>
        <taxon>Eukaryota</taxon>
        <taxon>Fungi</taxon>
        <taxon>Dikarya</taxon>
        <taxon>Basidiomycota</taxon>
        <taxon>Agaricomycotina</taxon>
        <taxon>Tremellomycetes</taxon>
        <taxon>Trichosporonales</taxon>
        <taxon>Trichosporonaceae</taxon>
        <taxon>Trichosporon</taxon>
    </lineage>
</organism>
<evidence type="ECO:0000256" key="1">
    <source>
        <dbReference type="SAM" id="MobiDB-lite"/>
    </source>
</evidence>
<proteinExistence type="predicted"/>
<feature type="region of interest" description="Disordered" evidence="1">
    <location>
        <begin position="1"/>
        <end position="22"/>
    </location>
</feature>
<dbReference type="EMBL" id="AMBO01000247">
    <property type="protein sequence ID" value="EKD03492.1"/>
    <property type="molecule type" value="Genomic_DNA"/>
</dbReference>
<gene>
    <name evidence="2" type="ORF">A1Q2_02210</name>
</gene>
<evidence type="ECO:0000313" key="2">
    <source>
        <dbReference type="EMBL" id="EKD03492.1"/>
    </source>
</evidence>
<dbReference type="AlphaFoldDB" id="K1VVJ0"/>
<accession>K1VVJ0</accession>
<sequence length="274" mass="30582">MTSRTVQAVAHTEPFSPDRSPCVATPALPSSDEFAPTPPITARTRGQRGEKVWIRPFHCSGIVMRLHEVKNGYLKDRHIVCRDPDGWATLRIATAPVSDEAANAGSGQSAHAEKAKEETPAEDDDYVWITPFWSGGFAVPTESLTTGLVDIPLRAKISDRGQVTFEHCLDPRRDWTPAQVSCAVAYSLISSLQTSRSIHLVQPFSITGPDDRKWAHSRWWKMKFSEIPLQRGEPDIGLWDDPCDAGHAEDNEEDLYGCCSSCYNRIMEEGEEEW</sequence>
<feature type="region of interest" description="Disordered" evidence="1">
    <location>
        <begin position="28"/>
        <end position="47"/>
    </location>
</feature>